<proteinExistence type="predicted"/>
<gene>
    <name evidence="2" type="ORF">U9M48_037523</name>
</gene>
<accession>A0AAQ3UFS2</accession>
<evidence type="ECO:0000256" key="1">
    <source>
        <dbReference type="SAM" id="Phobius"/>
    </source>
</evidence>
<organism evidence="2 3">
    <name type="scientific">Paspalum notatum var. saurae</name>
    <dbReference type="NCBI Taxonomy" id="547442"/>
    <lineage>
        <taxon>Eukaryota</taxon>
        <taxon>Viridiplantae</taxon>
        <taxon>Streptophyta</taxon>
        <taxon>Embryophyta</taxon>
        <taxon>Tracheophyta</taxon>
        <taxon>Spermatophyta</taxon>
        <taxon>Magnoliopsida</taxon>
        <taxon>Liliopsida</taxon>
        <taxon>Poales</taxon>
        <taxon>Poaceae</taxon>
        <taxon>PACMAD clade</taxon>
        <taxon>Panicoideae</taxon>
        <taxon>Andropogonodae</taxon>
        <taxon>Paspaleae</taxon>
        <taxon>Paspalinae</taxon>
        <taxon>Paspalum</taxon>
    </lineage>
</organism>
<evidence type="ECO:0000313" key="3">
    <source>
        <dbReference type="Proteomes" id="UP001341281"/>
    </source>
</evidence>
<protein>
    <submittedName>
        <fullName evidence="2">Uncharacterized protein</fullName>
    </submittedName>
</protein>
<name>A0AAQ3UFS2_PASNO</name>
<keyword evidence="1" id="KW-0812">Transmembrane</keyword>
<keyword evidence="3" id="KW-1185">Reference proteome</keyword>
<dbReference type="Proteomes" id="UP001341281">
    <property type="component" value="Chromosome 08"/>
</dbReference>
<dbReference type="EMBL" id="CP144752">
    <property type="protein sequence ID" value="WVZ91335.1"/>
    <property type="molecule type" value="Genomic_DNA"/>
</dbReference>
<keyword evidence="1" id="KW-0472">Membrane</keyword>
<evidence type="ECO:0000313" key="2">
    <source>
        <dbReference type="EMBL" id="WVZ91335.1"/>
    </source>
</evidence>
<sequence>MFFSIRQKCLLYFCLMVLIFLPSDIVYFAYWITLFLPVCKFCCAIFSSLLREASMVLADVYVCEHESVSLPKIGKVDRWVHIFLEKWVCVL</sequence>
<keyword evidence="1" id="KW-1133">Transmembrane helix</keyword>
<reference evidence="2 3" key="1">
    <citation type="submission" date="2024-02" db="EMBL/GenBank/DDBJ databases">
        <title>High-quality chromosome-scale genome assembly of Pensacola bahiagrass (Paspalum notatum Flugge var. saurae).</title>
        <authorList>
            <person name="Vega J.M."/>
            <person name="Podio M."/>
            <person name="Orjuela J."/>
            <person name="Siena L.A."/>
            <person name="Pessino S.C."/>
            <person name="Combes M.C."/>
            <person name="Mariac C."/>
            <person name="Albertini E."/>
            <person name="Pupilli F."/>
            <person name="Ortiz J.P.A."/>
            <person name="Leblanc O."/>
        </authorList>
    </citation>
    <scope>NUCLEOTIDE SEQUENCE [LARGE SCALE GENOMIC DNA]</scope>
    <source>
        <strain evidence="2">R1</strain>
        <tissue evidence="2">Leaf</tissue>
    </source>
</reference>
<dbReference type="AlphaFoldDB" id="A0AAQ3UFS2"/>
<feature type="transmembrane region" description="Helical" evidence="1">
    <location>
        <begin position="9"/>
        <end position="32"/>
    </location>
</feature>